<dbReference type="AlphaFoldDB" id="A0A195B1I5"/>
<keyword evidence="3" id="KW-1185">Reference proteome</keyword>
<feature type="region of interest" description="Disordered" evidence="1">
    <location>
        <begin position="1"/>
        <end position="32"/>
    </location>
</feature>
<feature type="compositionally biased region" description="Low complexity" evidence="1">
    <location>
        <begin position="221"/>
        <end position="241"/>
    </location>
</feature>
<feature type="compositionally biased region" description="Low complexity" evidence="1">
    <location>
        <begin position="395"/>
        <end position="416"/>
    </location>
</feature>
<feature type="region of interest" description="Disordered" evidence="1">
    <location>
        <begin position="311"/>
        <end position="357"/>
    </location>
</feature>
<gene>
    <name evidence="2" type="ORF">ALC53_11008</name>
</gene>
<feature type="region of interest" description="Disordered" evidence="1">
    <location>
        <begin position="139"/>
        <end position="165"/>
    </location>
</feature>
<accession>A0A195B1I5</accession>
<evidence type="ECO:0000256" key="1">
    <source>
        <dbReference type="SAM" id="MobiDB-lite"/>
    </source>
</evidence>
<reference evidence="2 3" key="1">
    <citation type="submission" date="2015-09" db="EMBL/GenBank/DDBJ databases">
        <title>Atta colombica WGS genome.</title>
        <authorList>
            <person name="Nygaard S."/>
            <person name="Hu H."/>
            <person name="Boomsma J."/>
            <person name="Zhang G."/>
        </authorList>
    </citation>
    <scope>NUCLEOTIDE SEQUENCE [LARGE SCALE GENOMIC DNA]</scope>
    <source>
        <strain evidence="2">Treedump-2</strain>
        <tissue evidence="2">Whole body</tissue>
    </source>
</reference>
<dbReference type="STRING" id="520822.A0A195B1I5"/>
<dbReference type="EMBL" id="KQ976662">
    <property type="protein sequence ID" value="KYM78353.1"/>
    <property type="molecule type" value="Genomic_DNA"/>
</dbReference>
<dbReference type="Proteomes" id="UP000078540">
    <property type="component" value="Unassembled WGS sequence"/>
</dbReference>
<name>A0A195B1I5_9HYME</name>
<proteinExistence type="predicted"/>
<feature type="compositionally biased region" description="Basic residues" evidence="1">
    <location>
        <begin position="1"/>
        <end position="10"/>
    </location>
</feature>
<feature type="region of interest" description="Disordered" evidence="1">
    <location>
        <begin position="385"/>
        <end position="416"/>
    </location>
</feature>
<protein>
    <submittedName>
        <fullName evidence="2">Uncharacterized protein</fullName>
    </submittedName>
</protein>
<feature type="compositionally biased region" description="Basic residues" evidence="1">
    <location>
        <begin position="323"/>
        <end position="333"/>
    </location>
</feature>
<evidence type="ECO:0000313" key="2">
    <source>
        <dbReference type="EMBL" id="KYM78353.1"/>
    </source>
</evidence>
<evidence type="ECO:0000313" key="3">
    <source>
        <dbReference type="Proteomes" id="UP000078540"/>
    </source>
</evidence>
<feature type="compositionally biased region" description="Polar residues" evidence="1">
    <location>
        <begin position="141"/>
        <end position="158"/>
    </location>
</feature>
<organism evidence="2 3">
    <name type="scientific">Atta colombica</name>
    <dbReference type="NCBI Taxonomy" id="520822"/>
    <lineage>
        <taxon>Eukaryota</taxon>
        <taxon>Metazoa</taxon>
        <taxon>Ecdysozoa</taxon>
        <taxon>Arthropoda</taxon>
        <taxon>Hexapoda</taxon>
        <taxon>Insecta</taxon>
        <taxon>Pterygota</taxon>
        <taxon>Neoptera</taxon>
        <taxon>Endopterygota</taxon>
        <taxon>Hymenoptera</taxon>
        <taxon>Apocrita</taxon>
        <taxon>Aculeata</taxon>
        <taxon>Formicoidea</taxon>
        <taxon>Formicidae</taxon>
        <taxon>Myrmicinae</taxon>
        <taxon>Atta</taxon>
    </lineage>
</organism>
<sequence>MTVGTRRRPAGRPADEVQDGGGSRQVTSPSSKGPFYVAGYKVVLMTARPSQKHSTLERIDQLSRHEIISQVLLLTALPMCLAEFSIQGPSDGHRRAQGLKFSEEKGIEYTDASEGGGPGDFTIQGATDGNSNFKIQGATDGHSNFQIQGPSDGGSATYNVEGPIDRYGQSTYQEDYANQGINAKALQYNDPSGYRVNWRSYDRQARPQAQAEPQYVQAAEPVARPAAPRQRVQQARAQPQPQEQPEPQPNYRPYSNAPPQIQQLLQFQQQIPYINIIPEPYRFDEEAAVRAQSQQVQEHLKKLVQEAATAPLPNPVVASAPRQKSRGHSRSKRQAQQYNKISQPPAEPQPQYSPNLPPHLRELLRYQAQTPYNIIANQIVYRPEKPYVPHPVDPQQHQQQYQQQQPLQQAQYQGQGGAYESQASTYTQANIQPIQAAYQNQQYQQLGYNQQPGFLILVVAPVLGREFHSHIRERRQAQNPNYRAYNQAPAAIKQILAAQQYRDPIVHLPPQPVPNLAPSTPIEPQYLQQNQLSQYRPNVQIGQAPQQPTYKQIPPNYQYSNNLPPQLQQLVQIQQNLPNAIPKGQQG</sequence>
<feature type="region of interest" description="Disordered" evidence="1">
    <location>
        <begin position="221"/>
        <end position="257"/>
    </location>
</feature>